<feature type="region of interest" description="Disordered" evidence="1">
    <location>
        <begin position="381"/>
        <end position="405"/>
    </location>
</feature>
<evidence type="ECO:0000313" key="3">
    <source>
        <dbReference type="Proteomes" id="UP000812966"/>
    </source>
</evidence>
<dbReference type="EMBL" id="JABELV010000309">
    <property type="protein sequence ID" value="KAG7527377.1"/>
    <property type="molecule type" value="Genomic_DNA"/>
</dbReference>
<feature type="region of interest" description="Disordered" evidence="1">
    <location>
        <begin position="1"/>
        <end position="22"/>
    </location>
</feature>
<evidence type="ECO:0000313" key="2">
    <source>
        <dbReference type="EMBL" id="KAG7527377.1"/>
    </source>
</evidence>
<evidence type="ECO:0000256" key="1">
    <source>
        <dbReference type="SAM" id="MobiDB-lite"/>
    </source>
</evidence>
<dbReference type="Proteomes" id="UP000812966">
    <property type="component" value="Unassembled WGS sequence"/>
</dbReference>
<reference evidence="2" key="1">
    <citation type="submission" date="2020-04" db="EMBL/GenBank/DDBJ databases">
        <title>Analysis of mating type loci in Filobasidium floriforme.</title>
        <authorList>
            <person name="Nowrousian M."/>
        </authorList>
    </citation>
    <scope>NUCLEOTIDE SEQUENCE</scope>
    <source>
        <strain evidence="2">CBS 6242</strain>
    </source>
</reference>
<organism evidence="2 3">
    <name type="scientific">Filobasidium floriforme</name>
    <dbReference type="NCBI Taxonomy" id="5210"/>
    <lineage>
        <taxon>Eukaryota</taxon>
        <taxon>Fungi</taxon>
        <taxon>Dikarya</taxon>
        <taxon>Basidiomycota</taxon>
        <taxon>Agaricomycotina</taxon>
        <taxon>Tremellomycetes</taxon>
        <taxon>Filobasidiales</taxon>
        <taxon>Filobasidiaceae</taxon>
        <taxon>Filobasidium</taxon>
    </lineage>
</organism>
<keyword evidence="3" id="KW-1185">Reference proteome</keyword>
<proteinExistence type="predicted"/>
<protein>
    <submittedName>
        <fullName evidence="2">Uncharacterized protein</fullName>
    </submittedName>
</protein>
<dbReference type="AlphaFoldDB" id="A0A8K0NPY1"/>
<sequence length="405" mass="45610">MAYNGDAASDIPSQRPSDEEIQKPHETIAENALVMRTVFGFVERPKDLVNCMTASKGFFEIAVPYLYRRCIEYELEDLKSNGCDLERLKIYKGHVRQLTVEEYSITQVTISARMQQYKALEKIVIWPEYRPRSRGEINLTQAYLLGERRILIKTQISPPDFDLNNEVGKVITGNDVEWLAICGIEAAAWTGPDLSEAIVRQTYSILSSEAASSLRGLRDLSILGSKMSLETLETTLRGCPSLKSLACTFDVEAKSTLSGLGELLRIYGSGLHHLQADTTGSDILAVLPYLLVCPTLKLRGWTKWETLRDGDAPSPTVSPTRELVIVPRRMPGRSVLLPDPYGWSQRLMDIVPRPCAIYNDPSETDHRQNWHSVVSDCLKSTREPDSRKKTDQPGWTKLDRDTHQL</sequence>
<name>A0A8K0NPY1_9TREE</name>
<gene>
    <name evidence="2" type="ORF">FFLO_06996</name>
</gene>
<accession>A0A8K0NPY1</accession>
<comment type="caution">
    <text evidence="2">The sequence shown here is derived from an EMBL/GenBank/DDBJ whole genome shotgun (WGS) entry which is preliminary data.</text>
</comment>